<dbReference type="Pfam" id="PF16123">
    <property type="entry name" value="HAGH_C"/>
    <property type="match status" value="1"/>
</dbReference>
<dbReference type="InterPro" id="IPR050110">
    <property type="entry name" value="Glyoxalase_II_hydrolase"/>
</dbReference>
<protein>
    <recommendedName>
        <fullName evidence="7">Hydroxyacylglutathione hydrolase</fullName>
        <ecNumber evidence="7">3.1.2.6</ecNumber>
    </recommendedName>
    <alternativeName>
        <fullName evidence="7">Glyoxalase II</fullName>
        <shortName evidence="7">Glx II</shortName>
    </alternativeName>
</protein>
<organism evidence="9 10">
    <name type="scientific">Lwoffella lincolnii</name>
    <dbReference type="NCBI Taxonomy" id="90241"/>
    <lineage>
        <taxon>Bacteria</taxon>
        <taxon>Pseudomonadati</taxon>
        <taxon>Pseudomonadota</taxon>
        <taxon>Gammaproteobacteria</taxon>
        <taxon>Moraxellales</taxon>
        <taxon>Moraxellaceae</taxon>
        <taxon>Lwoffella</taxon>
    </lineage>
</organism>
<dbReference type="InterPro" id="IPR035680">
    <property type="entry name" value="Clx_II_MBL"/>
</dbReference>
<evidence type="ECO:0000256" key="5">
    <source>
        <dbReference type="ARBA" id="ARBA00022801"/>
    </source>
</evidence>
<evidence type="ECO:0000256" key="1">
    <source>
        <dbReference type="ARBA" id="ARBA00001623"/>
    </source>
</evidence>
<dbReference type="AlphaFoldDB" id="A0A1T0CKZ1"/>
<dbReference type="InterPro" id="IPR001279">
    <property type="entry name" value="Metallo-B-lactamas"/>
</dbReference>
<accession>A0A1T0CKZ1</accession>
<keyword evidence="10" id="KW-1185">Reference proteome</keyword>
<dbReference type="InterPro" id="IPR032282">
    <property type="entry name" value="HAGH_C"/>
</dbReference>
<keyword evidence="4 7" id="KW-0479">Metal-binding</keyword>
<comment type="function">
    <text evidence="7">Thiolesterase that catalyzes the hydrolysis of S-D-lactoyl-glutathione to form glutathione and D-lactic acid.</text>
</comment>
<feature type="binding site" evidence="7">
    <location>
        <position position="57"/>
    </location>
    <ligand>
        <name>Zn(2+)</name>
        <dbReference type="ChEBI" id="CHEBI:29105"/>
        <label>1</label>
    </ligand>
</feature>
<feature type="binding site" evidence="7">
    <location>
        <position position="55"/>
    </location>
    <ligand>
        <name>Zn(2+)</name>
        <dbReference type="ChEBI" id="CHEBI:29105"/>
        <label>1</label>
    </ligand>
</feature>
<dbReference type="RefSeq" id="WP_078306250.1">
    <property type="nucleotide sequence ID" value="NZ_CP147511.1"/>
</dbReference>
<evidence type="ECO:0000256" key="4">
    <source>
        <dbReference type="ARBA" id="ARBA00022723"/>
    </source>
</evidence>
<evidence type="ECO:0000313" key="10">
    <source>
        <dbReference type="Proteomes" id="UP000191094"/>
    </source>
</evidence>
<dbReference type="HAMAP" id="MF_01374">
    <property type="entry name" value="Glyoxalase_2"/>
    <property type="match status" value="1"/>
</dbReference>
<evidence type="ECO:0000256" key="2">
    <source>
        <dbReference type="ARBA" id="ARBA00004963"/>
    </source>
</evidence>
<evidence type="ECO:0000259" key="8">
    <source>
        <dbReference type="SMART" id="SM00849"/>
    </source>
</evidence>
<comment type="pathway">
    <text evidence="2 7">Secondary metabolite metabolism; methylglyoxal degradation; (R)-lactate from methylglyoxal: step 2/2.</text>
</comment>
<dbReference type="EC" id="3.1.2.6" evidence="7"/>
<dbReference type="UniPathway" id="UPA00619">
    <property type="reaction ID" value="UER00676"/>
</dbReference>
<name>A0A1T0CKZ1_9GAMM</name>
<dbReference type="EMBL" id="MUYT01000001">
    <property type="protein sequence ID" value="OOS22831.1"/>
    <property type="molecule type" value="Genomic_DNA"/>
</dbReference>
<sequence>MLRFYPIPAFSDNYIWALVNPSNKQAVIIDPGQADPVRNYINQHGLDLTAIWITHKHADHIGGVSELRELYPLTHVVAHADHGIHPDQEVKEGTTINLWGKTAQVWLVAGHTQHHLAYVMEVDKVKHVFCGDTLFSAGCGRVFTGTVGDLYHSLERFAKLPDDTLFYPAHEYTLNNLAFGLSIEPNNMAMKHHVNEIEQRLANNQTSLPTSLSQERDINVFLRCDKDSVVNAVAQQVELDDDKPLTVFAALRQLKDDF</sequence>
<proteinExistence type="inferred from homology"/>
<gene>
    <name evidence="7" type="primary">gloB</name>
    <name evidence="9" type="ORF">B0682_01095</name>
</gene>
<dbReference type="GO" id="GO:0004416">
    <property type="term" value="F:hydroxyacylglutathione hydrolase activity"/>
    <property type="evidence" value="ECO:0007669"/>
    <property type="project" value="UniProtKB-UniRule"/>
</dbReference>
<feature type="domain" description="Metallo-beta-lactamase" evidence="8">
    <location>
        <begin position="12"/>
        <end position="170"/>
    </location>
</feature>
<dbReference type="Proteomes" id="UP000191094">
    <property type="component" value="Unassembled WGS sequence"/>
</dbReference>
<feature type="binding site" evidence="7">
    <location>
        <position position="60"/>
    </location>
    <ligand>
        <name>Zn(2+)</name>
        <dbReference type="ChEBI" id="CHEBI:29105"/>
        <label>2</label>
    </ligand>
</feature>
<evidence type="ECO:0000256" key="7">
    <source>
        <dbReference type="HAMAP-Rule" id="MF_01374"/>
    </source>
</evidence>
<dbReference type="InterPro" id="IPR017782">
    <property type="entry name" value="Hydroxyacylglutathione_Hdrlase"/>
</dbReference>
<dbReference type="STRING" id="90241.B0682_01095"/>
<feature type="binding site" evidence="7">
    <location>
        <position position="132"/>
    </location>
    <ligand>
        <name>Zn(2+)</name>
        <dbReference type="ChEBI" id="CHEBI:29105"/>
        <label>1</label>
    </ligand>
</feature>
<dbReference type="SUPFAM" id="SSF56281">
    <property type="entry name" value="Metallo-hydrolase/oxidoreductase"/>
    <property type="match status" value="1"/>
</dbReference>
<reference evidence="9 10" key="1">
    <citation type="submission" date="2017-02" db="EMBL/GenBank/DDBJ databases">
        <title>Draft genome sequence of Moraxella lincolnii CCUG 9405T type strain.</title>
        <authorList>
            <person name="Salva-Serra F."/>
            <person name="Engstrom-Jakobsson H."/>
            <person name="Thorell K."/>
            <person name="Jaen-Luchoro D."/>
            <person name="Gonzales-Siles L."/>
            <person name="Karlsson R."/>
            <person name="Yazdan S."/>
            <person name="Boulund F."/>
            <person name="Johnning A."/>
            <person name="Engstrand L."/>
            <person name="Kristiansson E."/>
            <person name="Moore E."/>
        </authorList>
    </citation>
    <scope>NUCLEOTIDE SEQUENCE [LARGE SCALE GENOMIC DNA]</scope>
    <source>
        <strain evidence="9 10">CCUG 9405</strain>
    </source>
</reference>
<comment type="catalytic activity">
    <reaction evidence="1 7">
        <text>an S-(2-hydroxyacyl)glutathione + H2O = a 2-hydroxy carboxylate + glutathione + H(+)</text>
        <dbReference type="Rhea" id="RHEA:21864"/>
        <dbReference type="ChEBI" id="CHEBI:15377"/>
        <dbReference type="ChEBI" id="CHEBI:15378"/>
        <dbReference type="ChEBI" id="CHEBI:57925"/>
        <dbReference type="ChEBI" id="CHEBI:58896"/>
        <dbReference type="ChEBI" id="CHEBI:71261"/>
        <dbReference type="EC" id="3.1.2.6"/>
    </reaction>
</comment>
<evidence type="ECO:0000313" key="9">
    <source>
        <dbReference type="EMBL" id="OOS22831.1"/>
    </source>
</evidence>
<keyword evidence="5 7" id="KW-0378">Hydrolase</keyword>
<dbReference type="Pfam" id="PF00753">
    <property type="entry name" value="Lactamase_B"/>
    <property type="match status" value="1"/>
</dbReference>
<dbReference type="InterPro" id="IPR036866">
    <property type="entry name" value="RibonucZ/Hydroxyglut_hydro"/>
</dbReference>
<evidence type="ECO:0000256" key="6">
    <source>
        <dbReference type="ARBA" id="ARBA00022833"/>
    </source>
</evidence>
<dbReference type="GO" id="GO:0019243">
    <property type="term" value="P:methylglyoxal catabolic process to D-lactate via S-lactoyl-glutathione"/>
    <property type="evidence" value="ECO:0007669"/>
    <property type="project" value="UniProtKB-UniRule"/>
</dbReference>
<dbReference type="GO" id="GO:0046872">
    <property type="term" value="F:metal ion binding"/>
    <property type="evidence" value="ECO:0007669"/>
    <property type="project" value="UniProtKB-KW"/>
</dbReference>
<feature type="binding site" evidence="7">
    <location>
        <position position="170"/>
    </location>
    <ligand>
        <name>Zn(2+)</name>
        <dbReference type="ChEBI" id="CHEBI:29105"/>
        <label>2</label>
    </ligand>
</feature>
<feature type="binding site" evidence="7">
    <location>
        <position position="59"/>
    </location>
    <ligand>
        <name>Zn(2+)</name>
        <dbReference type="ChEBI" id="CHEBI:29105"/>
        <label>2</label>
    </ligand>
</feature>
<dbReference type="Gene3D" id="3.60.15.10">
    <property type="entry name" value="Ribonuclease Z/Hydroxyacylglutathione hydrolase-like"/>
    <property type="match status" value="1"/>
</dbReference>
<dbReference type="CDD" id="cd07723">
    <property type="entry name" value="hydroxyacylglutathione_hydrolase_MBL-fold"/>
    <property type="match status" value="1"/>
</dbReference>
<dbReference type="PIRSF" id="PIRSF005457">
    <property type="entry name" value="Glx"/>
    <property type="match status" value="1"/>
</dbReference>
<evidence type="ECO:0000256" key="3">
    <source>
        <dbReference type="ARBA" id="ARBA00006759"/>
    </source>
</evidence>
<comment type="subunit">
    <text evidence="7">Monomer.</text>
</comment>
<dbReference type="SMART" id="SM00849">
    <property type="entry name" value="Lactamase_B"/>
    <property type="match status" value="1"/>
</dbReference>
<dbReference type="PANTHER" id="PTHR43705:SF1">
    <property type="entry name" value="HYDROXYACYLGLUTATHIONE HYDROLASE GLOB"/>
    <property type="match status" value="1"/>
</dbReference>
<keyword evidence="6 7" id="KW-0862">Zinc</keyword>
<comment type="similarity">
    <text evidence="3 7">Belongs to the metallo-beta-lactamase superfamily. Glyoxalase II family.</text>
</comment>
<dbReference type="PANTHER" id="PTHR43705">
    <property type="entry name" value="HYDROXYACYLGLUTATHIONE HYDROLASE"/>
    <property type="match status" value="1"/>
</dbReference>
<comment type="cofactor">
    <cofactor evidence="7">
        <name>Zn(2+)</name>
        <dbReference type="ChEBI" id="CHEBI:29105"/>
    </cofactor>
    <text evidence="7">Binds 2 Zn(2+) ions per subunit.</text>
</comment>
<feature type="binding site" evidence="7">
    <location>
        <position position="132"/>
    </location>
    <ligand>
        <name>Zn(2+)</name>
        <dbReference type="ChEBI" id="CHEBI:29105"/>
        <label>2</label>
    </ligand>
</feature>
<dbReference type="OrthoDB" id="9802248at2"/>
<dbReference type="NCBIfam" id="TIGR03413">
    <property type="entry name" value="GSH_gloB"/>
    <property type="match status" value="1"/>
</dbReference>
<comment type="caution">
    <text evidence="9">The sequence shown here is derived from an EMBL/GenBank/DDBJ whole genome shotgun (WGS) entry which is preliminary data.</text>
</comment>
<feature type="binding site" evidence="7">
    <location>
        <position position="111"/>
    </location>
    <ligand>
        <name>Zn(2+)</name>
        <dbReference type="ChEBI" id="CHEBI:29105"/>
        <label>1</label>
    </ligand>
</feature>